<keyword evidence="1" id="KW-0472">Membrane</keyword>
<dbReference type="PANTHER" id="PTHR41309">
    <property type="entry name" value="MEMBRANE PROTEIN-RELATED"/>
    <property type="match status" value="1"/>
</dbReference>
<feature type="transmembrane region" description="Helical" evidence="1">
    <location>
        <begin position="176"/>
        <end position="197"/>
    </location>
</feature>
<feature type="transmembrane region" description="Helical" evidence="1">
    <location>
        <begin position="9"/>
        <end position="31"/>
    </location>
</feature>
<feature type="transmembrane region" description="Helical" evidence="1">
    <location>
        <begin position="37"/>
        <end position="57"/>
    </location>
</feature>
<accession>A0A1M5VGP0</accession>
<dbReference type="AlphaFoldDB" id="A0A1M5VGP0"/>
<feature type="transmembrane region" description="Helical" evidence="1">
    <location>
        <begin position="78"/>
        <end position="106"/>
    </location>
</feature>
<keyword evidence="1" id="KW-1133">Transmembrane helix</keyword>
<dbReference type="Proteomes" id="UP000184526">
    <property type="component" value="Unassembled WGS sequence"/>
</dbReference>
<dbReference type="OrthoDB" id="1655186at2"/>
<proteinExistence type="predicted"/>
<gene>
    <name evidence="2" type="ORF">SAMN02745196_01287</name>
</gene>
<keyword evidence="1" id="KW-0812">Transmembrane</keyword>
<protein>
    <submittedName>
        <fullName evidence="2">ABC-2 family transporter protein</fullName>
    </submittedName>
</protein>
<organism evidence="2 3">
    <name type="scientific">Clostridium collagenovorans DSM 3089</name>
    <dbReference type="NCBI Taxonomy" id="1121306"/>
    <lineage>
        <taxon>Bacteria</taxon>
        <taxon>Bacillati</taxon>
        <taxon>Bacillota</taxon>
        <taxon>Clostridia</taxon>
        <taxon>Eubacteriales</taxon>
        <taxon>Clostridiaceae</taxon>
        <taxon>Clostridium</taxon>
    </lineage>
</organism>
<sequence length="207" mass="23294">MFGLIKKDFLLLAKTSKTLILVLLFMTLIQLPSGETSILIGTITVLFGTLVITTFSYDDLAKWQSYELALPIPRSQIVLSKYISACVFTLIGVLLSTCVTFIFYILDKIPSLQESLGAVGLTGCIVFLMVSVVLPFVFKYGAEKARLFMMLIFILPCFGIAFLYKSNIITKFQWFFTTFVNLLPLITISFIIISYFISLKILNSKEI</sequence>
<reference evidence="2 3" key="1">
    <citation type="submission" date="2016-11" db="EMBL/GenBank/DDBJ databases">
        <authorList>
            <person name="Jaros S."/>
            <person name="Januszkiewicz K."/>
            <person name="Wedrychowicz H."/>
        </authorList>
    </citation>
    <scope>NUCLEOTIDE SEQUENCE [LARGE SCALE GENOMIC DNA]</scope>
    <source>
        <strain evidence="2 3">DSM 3089</strain>
    </source>
</reference>
<dbReference type="EMBL" id="FQXP01000004">
    <property type="protein sequence ID" value="SHH74345.1"/>
    <property type="molecule type" value="Genomic_DNA"/>
</dbReference>
<dbReference type="STRING" id="1121306.SAMN02745196_01287"/>
<evidence type="ECO:0000256" key="1">
    <source>
        <dbReference type="SAM" id="Phobius"/>
    </source>
</evidence>
<name>A0A1M5VGP0_9CLOT</name>
<evidence type="ECO:0000313" key="3">
    <source>
        <dbReference type="Proteomes" id="UP000184526"/>
    </source>
</evidence>
<dbReference type="PANTHER" id="PTHR41309:SF2">
    <property type="entry name" value="MEMBRANE PROTEIN"/>
    <property type="match status" value="1"/>
</dbReference>
<dbReference type="InterPro" id="IPR025699">
    <property type="entry name" value="ABC2_memb-like"/>
</dbReference>
<evidence type="ECO:0000313" key="2">
    <source>
        <dbReference type="EMBL" id="SHH74345.1"/>
    </source>
</evidence>
<dbReference type="RefSeq" id="WP_072831193.1">
    <property type="nucleotide sequence ID" value="NZ_FQXP01000004.1"/>
</dbReference>
<feature type="transmembrane region" description="Helical" evidence="1">
    <location>
        <begin position="118"/>
        <end position="138"/>
    </location>
</feature>
<feature type="transmembrane region" description="Helical" evidence="1">
    <location>
        <begin position="145"/>
        <end position="164"/>
    </location>
</feature>
<keyword evidence="3" id="KW-1185">Reference proteome</keyword>
<dbReference type="Pfam" id="PF13346">
    <property type="entry name" value="ABC2_membrane_5"/>
    <property type="match status" value="1"/>
</dbReference>